<evidence type="ECO:0000256" key="3">
    <source>
        <dbReference type="HAMAP-Rule" id="MF_00360"/>
    </source>
</evidence>
<dbReference type="CDD" id="cd00473">
    <property type="entry name" value="bS6"/>
    <property type="match status" value="1"/>
</dbReference>
<keyword evidence="3" id="KW-0687">Ribonucleoprotein</keyword>
<dbReference type="InterPro" id="IPR000529">
    <property type="entry name" value="Ribosomal_bS6"/>
</dbReference>
<organism evidence="4 5">
    <name type="scientific">Acididesulfobacter guangdongensis</name>
    <dbReference type="NCBI Taxonomy" id="2597225"/>
    <lineage>
        <taxon>Bacteria</taxon>
        <taxon>Deltaproteobacteria</taxon>
        <taxon>Candidatus Acidulodesulfobacterales</taxon>
        <taxon>Candidatus Acididesulfobacter</taxon>
    </lineage>
</organism>
<evidence type="ECO:0000313" key="5">
    <source>
        <dbReference type="Proteomes" id="UP000316562"/>
    </source>
</evidence>
<dbReference type="HAMAP" id="MF_00360">
    <property type="entry name" value="Ribosomal_bS6"/>
    <property type="match status" value="1"/>
</dbReference>
<evidence type="ECO:0000313" key="4">
    <source>
        <dbReference type="EMBL" id="RZD16790.1"/>
    </source>
</evidence>
<dbReference type="PANTHER" id="PTHR21011">
    <property type="entry name" value="MITOCHONDRIAL 28S RIBOSOMAL PROTEIN S6"/>
    <property type="match status" value="1"/>
</dbReference>
<dbReference type="GO" id="GO:0005737">
    <property type="term" value="C:cytoplasm"/>
    <property type="evidence" value="ECO:0007669"/>
    <property type="project" value="UniProtKB-ARBA"/>
</dbReference>
<gene>
    <name evidence="3 4" type="primary">rpsF</name>
    <name evidence="4" type="ORF">EVJ46_00680</name>
</gene>
<keyword evidence="3 4" id="KW-0689">Ribosomal protein</keyword>
<dbReference type="GO" id="GO:1990904">
    <property type="term" value="C:ribonucleoprotein complex"/>
    <property type="evidence" value="ECO:0007669"/>
    <property type="project" value="UniProtKB-KW"/>
</dbReference>
<dbReference type="InterPro" id="IPR014717">
    <property type="entry name" value="Transl_elong_EF1B/ribsomal_bS6"/>
</dbReference>
<dbReference type="Pfam" id="PF01250">
    <property type="entry name" value="Ribosomal_S6"/>
    <property type="match status" value="1"/>
</dbReference>
<name>A0A519BHQ3_ACIG2</name>
<keyword evidence="3" id="KW-0694">RNA-binding</keyword>
<dbReference type="Gene3D" id="3.30.70.60">
    <property type="match status" value="1"/>
</dbReference>
<dbReference type="Proteomes" id="UP000316562">
    <property type="component" value="Unassembled WGS sequence"/>
</dbReference>
<protein>
    <recommendedName>
        <fullName evidence="2 3">Small ribosomal subunit protein bS6</fullName>
    </recommendedName>
</protein>
<dbReference type="PANTHER" id="PTHR21011:SF1">
    <property type="entry name" value="SMALL RIBOSOMAL SUBUNIT PROTEIN BS6M"/>
    <property type="match status" value="1"/>
</dbReference>
<comment type="function">
    <text evidence="3">Binds together with bS18 to 16S ribosomal RNA.</text>
</comment>
<keyword evidence="3" id="KW-0699">rRNA-binding</keyword>
<comment type="similarity">
    <text evidence="1 3">Belongs to the bacterial ribosomal protein bS6 family.</text>
</comment>
<comment type="caution">
    <text evidence="4">The sequence shown here is derived from an EMBL/GenBank/DDBJ whole genome shotgun (WGS) entry which is preliminary data.</text>
</comment>
<evidence type="ECO:0000256" key="1">
    <source>
        <dbReference type="ARBA" id="ARBA00009512"/>
    </source>
</evidence>
<dbReference type="EMBL" id="SGBC01000001">
    <property type="protein sequence ID" value="RZD16790.1"/>
    <property type="molecule type" value="Genomic_DNA"/>
</dbReference>
<dbReference type="NCBIfam" id="TIGR00166">
    <property type="entry name" value="S6"/>
    <property type="match status" value="1"/>
</dbReference>
<dbReference type="GO" id="GO:0006412">
    <property type="term" value="P:translation"/>
    <property type="evidence" value="ECO:0007669"/>
    <property type="project" value="UniProtKB-UniRule"/>
</dbReference>
<sequence>MKRGGILKIDIFSDINHNFFRKYETVIIVNPDFDDSQYNQFVEKIKGIIAKEGGEIISVSDWGLRKLSYEIKKTGKGRYIVIHYSAKSNVVAELERNLRNIEDCLRYQTVLFTNDLESSREEAVNV</sequence>
<reference evidence="4 5" key="1">
    <citation type="journal article" date="2019" name="ISME J.">
        <title>Insights into ecological role of a new deltaproteobacterial order Candidatus Acidulodesulfobacterales by metagenomics and metatranscriptomics.</title>
        <authorList>
            <person name="Tan S."/>
            <person name="Liu J."/>
            <person name="Fang Y."/>
            <person name="Hedlund B.P."/>
            <person name="Lian Z.H."/>
            <person name="Huang L.Y."/>
            <person name="Li J.T."/>
            <person name="Huang L.N."/>
            <person name="Li W.J."/>
            <person name="Jiang H.C."/>
            <person name="Dong H.L."/>
            <person name="Shu W.S."/>
        </authorList>
    </citation>
    <scope>NUCLEOTIDE SEQUENCE [LARGE SCALE GENOMIC DNA]</scope>
    <source>
        <strain evidence="4">AP2</strain>
    </source>
</reference>
<dbReference type="AlphaFoldDB" id="A0A519BHQ3"/>
<accession>A0A519BHQ3</accession>
<dbReference type="SUPFAM" id="SSF54995">
    <property type="entry name" value="Ribosomal protein S6"/>
    <property type="match status" value="1"/>
</dbReference>
<dbReference type="GO" id="GO:0005840">
    <property type="term" value="C:ribosome"/>
    <property type="evidence" value="ECO:0007669"/>
    <property type="project" value="UniProtKB-KW"/>
</dbReference>
<evidence type="ECO:0000256" key="2">
    <source>
        <dbReference type="ARBA" id="ARBA00035294"/>
    </source>
</evidence>
<proteinExistence type="inferred from homology"/>
<dbReference type="InterPro" id="IPR020814">
    <property type="entry name" value="Ribosomal_S6_plastid/chlpt"/>
</dbReference>
<dbReference type="InterPro" id="IPR035980">
    <property type="entry name" value="Ribosomal_bS6_sf"/>
</dbReference>
<dbReference type="GO" id="GO:0070181">
    <property type="term" value="F:small ribosomal subunit rRNA binding"/>
    <property type="evidence" value="ECO:0007669"/>
    <property type="project" value="TreeGrafter"/>
</dbReference>
<dbReference type="GO" id="GO:0003735">
    <property type="term" value="F:structural constituent of ribosome"/>
    <property type="evidence" value="ECO:0007669"/>
    <property type="project" value="InterPro"/>
</dbReference>